<comment type="subcellular location">
    <subcellularLocation>
        <location evidence="1">Host endoplasmic reticulum membrane</location>
    </subcellularLocation>
</comment>
<organismHost>
    <name type="scientific">Carica papaya</name>
    <name type="common">Papaya</name>
    <dbReference type="NCBI Taxonomy" id="3649"/>
</organismHost>
<keyword evidence="4" id="KW-0813">Transport</keyword>
<evidence type="ECO:0000256" key="3">
    <source>
        <dbReference type="ARBA" id="ARBA00013812"/>
    </source>
</evidence>
<evidence type="ECO:0000256" key="8">
    <source>
        <dbReference type="ARBA" id="ARBA00023031"/>
    </source>
</evidence>
<evidence type="ECO:0000256" key="7">
    <source>
        <dbReference type="ARBA" id="ARBA00022989"/>
    </source>
</evidence>
<comment type="function">
    <text evidence="11">Plays a role in viral cell-to-cell propagation, by facilitating genome transport to neighboring plant cells through plasmosdesmata. May induce the formation of granular vesicles derived from the Endoplasmic reticulum, which align on actin filaments.</text>
</comment>
<dbReference type="GO" id="GO:0044167">
    <property type="term" value="C:host cell endoplasmic reticulum membrane"/>
    <property type="evidence" value="ECO:0007669"/>
    <property type="project" value="UniProtKB-SubCell"/>
</dbReference>
<keyword evidence="5" id="KW-0812">Transmembrane</keyword>
<name>A0A6B9KL44_PMV</name>
<evidence type="ECO:0000256" key="12">
    <source>
        <dbReference type="ARBA" id="ARBA00033148"/>
    </source>
</evidence>
<reference evidence="13" key="1">
    <citation type="submission" date="2019-07" db="EMBL/GenBank/DDBJ databases">
        <title>Network analysis of the papaya orchard virome from two agroecological regions of Chiapas.</title>
        <authorList>
            <person name="Alcala-Briseno R.I.I."/>
            <person name="Casarrubias-Castillo K."/>
            <person name="Lopez-Ley D."/>
            <person name="Garrett K.A."/>
            <person name="Silva-Rosales L."/>
        </authorList>
    </citation>
    <scope>NUCLEOTIDE SEQUENCE</scope>
    <source>
        <strain evidence="13">PapMV.CD-OS</strain>
    </source>
</reference>
<evidence type="ECO:0000256" key="11">
    <source>
        <dbReference type="ARBA" id="ARBA00025270"/>
    </source>
</evidence>
<keyword evidence="6" id="KW-1043">Host membrane</keyword>
<proteinExistence type="inferred from homology"/>
<comment type="similarity">
    <text evidence="2">Belongs to the Tymovirales TGBp3 protein family.</text>
</comment>
<evidence type="ECO:0000256" key="10">
    <source>
        <dbReference type="ARBA" id="ARBA00023184"/>
    </source>
</evidence>
<sequence length="68" mass="7262">MFSAKEMLLIGLTTLAALIVLNYLQTDAEKGCVVVLSGHSSTLRGPGCELLHPDIIKAMSAHLKGLRN</sequence>
<dbReference type="InterPro" id="IPR003411">
    <property type="entry name" value="TGBp3"/>
</dbReference>
<dbReference type="EMBL" id="MN203141">
    <property type="protein sequence ID" value="QHA79277.1"/>
    <property type="molecule type" value="Genomic_RNA"/>
</dbReference>
<keyword evidence="7" id="KW-1133">Transmembrane helix</keyword>
<evidence type="ECO:0000313" key="13">
    <source>
        <dbReference type="EMBL" id="QHA79277.1"/>
    </source>
</evidence>
<protein>
    <recommendedName>
        <fullName evidence="3">Movement protein TGBp3</fullName>
    </recommendedName>
    <alternativeName>
        <fullName evidence="12">Triple gene block 3 protein</fullName>
    </alternativeName>
</protein>
<dbReference type="GO" id="GO:0046740">
    <property type="term" value="P:transport of virus in host, cell to cell"/>
    <property type="evidence" value="ECO:0007669"/>
    <property type="project" value="UniProtKB-KW"/>
</dbReference>
<evidence type="ECO:0000256" key="9">
    <source>
        <dbReference type="ARBA" id="ARBA00023136"/>
    </source>
</evidence>
<keyword evidence="9" id="KW-0472">Membrane</keyword>
<organismHost>
    <name type="scientific">Ullucus tuberosus</name>
    <name type="common">Olluco</name>
    <dbReference type="NCBI Taxonomy" id="108055"/>
</organismHost>
<keyword evidence="8" id="KW-0916">Viral movement protein</keyword>
<evidence type="ECO:0000256" key="4">
    <source>
        <dbReference type="ARBA" id="ARBA00022448"/>
    </source>
</evidence>
<dbReference type="Pfam" id="PF02495">
    <property type="entry name" value="TGBp3"/>
    <property type="match status" value="1"/>
</dbReference>
<evidence type="ECO:0000256" key="1">
    <source>
        <dbReference type="ARBA" id="ARBA00004625"/>
    </source>
</evidence>
<evidence type="ECO:0000256" key="5">
    <source>
        <dbReference type="ARBA" id="ARBA00022692"/>
    </source>
</evidence>
<accession>A0A6B9KL44</accession>
<organism evidence="13">
    <name type="scientific">Papaya mosaic potexvirus</name>
    <name type="common">PMV</name>
    <dbReference type="NCBI Taxonomy" id="12181"/>
    <lineage>
        <taxon>Viruses</taxon>
        <taxon>Riboviria</taxon>
        <taxon>Orthornavirae</taxon>
        <taxon>Kitrinoviricota</taxon>
        <taxon>Alsuviricetes</taxon>
        <taxon>Tymovirales</taxon>
        <taxon>Alphaflexiviridae</taxon>
        <taxon>Potexvirus</taxon>
        <taxon>Potexvirus papayae</taxon>
    </lineage>
</organism>
<evidence type="ECO:0000256" key="2">
    <source>
        <dbReference type="ARBA" id="ARBA00010355"/>
    </source>
</evidence>
<keyword evidence="10" id="KW-1038">Host endoplasmic reticulum</keyword>
<evidence type="ECO:0000256" key="6">
    <source>
        <dbReference type="ARBA" id="ARBA00022870"/>
    </source>
</evidence>